<gene>
    <name evidence="1" type="ORF">DMP03_12350</name>
</gene>
<dbReference type="RefSeq" id="WP_152120857.1">
    <property type="nucleotide sequence ID" value="NZ_QJOW01000006.1"/>
</dbReference>
<dbReference type="Proteomes" id="UP000326302">
    <property type="component" value="Unassembled WGS sequence"/>
</dbReference>
<protein>
    <submittedName>
        <fullName evidence="1">Uncharacterized protein</fullName>
    </submittedName>
</protein>
<comment type="caution">
    <text evidence="1">The sequence shown here is derived from an EMBL/GenBank/DDBJ whole genome shotgun (WGS) entry which is preliminary data.</text>
</comment>
<dbReference type="AlphaFoldDB" id="A0A5N5U3P8"/>
<dbReference type="OrthoDB" id="371918at2157"/>
<sequence>MPIDPATYTSGHHLIQQLESHNPWWRFDGEFDPAGGVDAQRQAYRNAVEVLAADDKRFLVVGGVTSTETAGVLEQLIGTVLQQGFQEQYIQDAELRAQASELIVPPENVLYLPLRASPLYQVQPTTGLHGVIDHFQTHVVTSDQRQFLFLEGFHELRRPSRRGDDAESNWLDVLAKIIDETNNVTVVLSVPSSTFADDQLINHPKFDTRTDDWGLQSVDHLGFEEYLRLRYRRLNVAPLEQRFAPQGARRSFRAAVRNGEVATFAEHVRTAEGERVLEPSTLRRELTTYAVAGGRLTATLDRDGVDLSDDRFEQLLRNRGNRPLREFQADLVEELRDEVTSVADRLYGLKDSPGPIRLAAVVANDRPTKPVDFDDICTVLDVDRRTLREQYLHVLEELSLVGGVSAYANKRPRSISLYHRDPSVPAAFGEFDLRDALRQEPELAPDLWSAMAYDHTVRLSEAVNDPWDPKRGVVKHWSADDGVVDFVLKVDGRPVPVVLSLDHTLTEFERRSGTDTYDSLVSFLRRTGGLEDEDSLTKRHYAAVPDPVAEQREAVVDDESYFGTRRGDVAVDGSAPFGIVVTNAREATNDGVVIDRSGPLPILQIPLWTYLRLA</sequence>
<dbReference type="EMBL" id="QJOW01000006">
    <property type="protein sequence ID" value="KAB7513184.1"/>
    <property type="molecule type" value="Genomic_DNA"/>
</dbReference>
<keyword evidence="1" id="KW-0614">Plasmid</keyword>
<evidence type="ECO:0000313" key="1">
    <source>
        <dbReference type="EMBL" id="KAB7513184.1"/>
    </source>
</evidence>
<name>A0A5N5U3P8_9EURY</name>
<evidence type="ECO:0000313" key="2">
    <source>
        <dbReference type="Proteomes" id="UP000326302"/>
    </source>
</evidence>
<geneLocation type="plasmid" evidence="1">
    <name>unnamed2</name>
</geneLocation>
<proteinExistence type="predicted"/>
<accession>A0A5N5U3P8</accession>
<reference evidence="1 2" key="1">
    <citation type="submission" date="2019-10" db="EMBL/GenBank/DDBJ databases">
        <title>Unraveling microbial dark matter from salterns through culturing: the case of the genus Halosegnis.</title>
        <authorList>
            <person name="Duran-Viseras A."/>
            <person name="Andrei A.-S."/>
            <person name="Vera-Gargallo B."/>
            <person name="Ghai R."/>
            <person name="Sanchez-Porro C."/>
            <person name="Ventosa A."/>
        </authorList>
    </citation>
    <scope>NUCLEOTIDE SEQUENCE [LARGE SCALE GENOMIC DNA]</scope>
    <source>
        <strain evidence="1 2">F17-44</strain>
        <plasmid evidence="1">unnamed2</plasmid>
    </source>
</reference>
<organism evidence="1 2">
    <name type="scientific">Halosegnis rubeus</name>
    <dbReference type="NCBI Taxonomy" id="2212850"/>
    <lineage>
        <taxon>Archaea</taxon>
        <taxon>Methanobacteriati</taxon>
        <taxon>Methanobacteriota</taxon>
        <taxon>Stenosarchaea group</taxon>
        <taxon>Halobacteria</taxon>
        <taxon>Halobacteriales</taxon>
        <taxon>Natronomonadaceae</taxon>
        <taxon>Halosegnis</taxon>
    </lineage>
</organism>